<evidence type="ECO:0000313" key="3">
    <source>
        <dbReference type="Proteomes" id="UP000315648"/>
    </source>
</evidence>
<keyword evidence="3" id="KW-1185">Reference proteome</keyword>
<feature type="repeat" description="TPR" evidence="1">
    <location>
        <begin position="25"/>
        <end position="58"/>
    </location>
</feature>
<keyword evidence="1" id="KW-0802">TPR repeat</keyword>
<dbReference type="OrthoDB" id="9799590at2"/>
<dbReference type="AlphaFoldDB" id="A0A556QMV7"/>
<evidence type="ECO:0000313" key="2">
    <source>
        <dbReference type="EMBL" id="TSJ77964.1"/>
    </source>
</evidence>
<protein>
    <submittedName>
        <fullName evidence="2">Uncharacterized protein</fullName>
    </submittedName>
</protein>
<gene>
    <name evidence="2" type="ORF">FPL22_01240</name>
</gene>
<dbReference type="InterPro" id="IPR019734">
    <property type="entry name" value="TPR_rpt"/>
</dbReference>
<reference evidence="2 3" key="1">
    <citation type="submission" date="2019-07" db="EMBL/GenBank/DDBJ databases">
        <title>Description of 53C-WASEF.</title>
        <authorList>
            <person name="Pitt A."/>
            <person name="Hahn M.W."/>
        </authorList>
    </citation>
    <scope>NUCLEOTIDE SEQUENCE [LARGE SCALE GENOMIC DNA]</scope>
    <source>
        <strain evidence="2 3">53C-WASEF</strain>
    </source>
</reference>
<sequence length="122" mass="13906">MSRKEDPAFDIAFYESVLKREPGYEDVIELLGGLYTKTGRIADGLKMDRKLVRLQPDNATARYNLACSLALSKRRSDALRVLGEAIHLGYTDYDWMSHDPDLESLKNVREFKALLSQLKPQS</sequence>
<accession>A0A556QMV7</accession>
<comment type="caution">
    <text evidence="2">The sequence shown here is derived from an EMBL/GenBank/DDBJ whole genome shotgun (WGS) entry which is preliminary data.</text>
</comment>
<dbReference type="InterPro" id="IPR011990">
    <property type="entry name" value="TPR-like_helical_dom_sf"/>
</dbReference>
<organism evidence="2 3">
    <name type="scientific">Rariglobus hedericola</name>
    <dbReference type="NCBI Taxonomy" id="2597822"/>
    <lineage>
        <taxon>Bacteria</taxon>
        <taxon>Pseudomonadati</taxon>
        <taxon>Verrucomicrobiota</taxon>
        <taxon>Opitutia</taxon>
        <taxon>Opitutales</taxon>
        <taxon>Opitutaceae</taxon>
        <taxon>Rariglobus</taxon>
    </lineage>
</organism>
<dbReference type="SUPFAM" id="SSF48452">
    <property type="entry name" value="TPR-like"/>
    <property type="match status" value="1"/>
</dbReference>
<dbReference type="Proteomes" id="UP000315648">
    <property type="component" value="Unassembled WGS sequence"/>
</dbReference>
<dbReference type="RefSeq" id="WP_144228305.1">
    <property type="nucleotide sequence ID" value="NZ_CBCRVV010000001.1"/>
</dbReference>
<proteinExistence type="predicted"/>
<name>A0A556QMV7_9BACT</name>
<evidence type="ECO:0000256" key="1">
    <source>
        <dbReference type="PROSITE-ProRule" id="PRU00339"/>
    </source>
</evidence>
<dbReference type="Gene3D" id="1.25.40.10">
    <property type="entry name" value="Tetratricopeptide repeat domain"/>
    <property type="match status" value="1"/>
</dbReference>
<dbReference type="NCBIfam" id="NF047558">
    <property type="entry name" value="TPR_END_plus"/>
    <property type="match status" value="1"/>
</dbReference>
<dbReference type="EMBL" id="VMBG01000001">
    <property type="protein sequence ID" value="TSJ77964.1"/>
    <property type="molecule type" value="Genomic_DNA"/>
</dbReference>
<dbReference type="PROSITE" id="PS50005">
    <property type="entry name" value="TPR"/>
    <property type="match status" value="1"/>
</dbReference>